<feature type="region of interest" description="Disordered" evidence="6">
    <location>
        <begin position="272"/>
        <end position="304"/>
    </location>
</feature>
<dbReference type="Pfam" id="PF05346">
    <property type="entry name" value="DUF747"/>
    <property type="match status" value="1"/>
</dbReference>
<dbReference type="Proteomes" id="UP000277580">
    <property type="component" value="Unassembled WGS sequence"/>
</dbReference>
<feature type="compositionally biased region" description="Low complexity" evidence="6">
    <location>
        <begin position="370"/>
        <end position="390"/>
    </location>
</feature>
<name>A0A3N4L7V5_9PEZI</name>
<evidence type="ECO:0000256" key="7">
    <source>
        <dbReference type="SAM" id="Phobius"/>
    </source>
</evidence>
<gene>
    <name evidence="8" type="ORF">P167DRAFT_480388</name>
</gene>
<dbReference type="InParanoid" id="A0A3N4L7V5"/>
<evidence type="ECO:0000256" key="4">
    <source>
        <dbReference type="ARBA" id="ARBA00022989"/>
    </source>
</evidence>
<feature type="compositionally biased region" description="Polar residues" evidence="6">
    <location>
        <begin position="272"/>
        <end position="282"/>
    </location>
</feature>
<protein>
    <submittedName>
        <fullName evidence="8">DUF747-domain-containing protein</fullName>
    </submittedName>
</protein>
<dbReference type="AlphaFoldDB" id="A0A3N4L7V5"/>
<dbReference type="FunCoup" id="A0A3N4L7V5">
    <property type="interactions" value="281"/>
</dbReference>
<evidence type="ECO:0000256" key="6">
    <source>
        <dbReference type="SAM" id="MobiDB-lite"/>
    </source>
</evidence>
<comment type="subcellular location">
    <subcellularLocation>
        <location evidence="1">Membrane</location>
        <topology evidence="1">Multi-pass membrane protein</topology>
    </subcellularLocation>
</comment>
<reference evidence="8 9" key="1">
    <citation type="journal article" date="2018" name="Nat. Ecol. Evol.">
        <title>Pezizomycetes genomes reveal the molecular basis of ectomycorrhizal truffle lifestyle.</title>
        <authorList>
            <person name="Murat C."/>
            <person name="Payen T."/>
            <person name="Noel B."/>
            <person name="Kuo A."/>
            <person name="Morin E."/>
            <person name="Chen J."/>
            <person name="Kohler A."/>
            <person name="Krizsan K."/>
            <person name="Balestrini R."/>
            <person name="Da Silva C."/>
            <person name="Montanini B."/>
            <person name="Hainaut M."/>
            <person name="Levati E."/>
            <person name="Barry K.W."/>
            <person name="Belfiori B."/>
            <person name="Cichocki N."/>
            <person name="Clum A."/>
            <person name="Dockter R.B."/>
            <person name="Fauchery L."/>
            <person name="Guy J."/>
            <person name="Iotti M."/>
            <person name="Le Tacon F."/>
            <person name="Lindquist E.A."/>
            <person name="Lipzen A."/>
            <person name="Malagnac F."/>
            <person name="Mello A."/>
            <person name="Molinier V."/>
            <person name="Miyauchi S."/>
            <person name="Poulain J."/>
            <person name="Riccioni C."/>
            <person name="Rubini A."/>
            <person name="Sitrit Y."/>
            <person name="Splivallo R."/>
            <person name="Traeger S."/>
            <person name="Wang M."/>
            <person name="Zifcakova L."/>
            <person name="Wipf D."/>
            <person name="Zambonelli A."/>
            <person name="Paolocci F."/>
            <person name="Nowrousian M."/>
            <person name="Ottonello S."/>
            <person name="Baldrian P."/>
            <person name="Spatafora J.W."/>
            <person name="Henrissat B."/>
            <person name="Nagy L.G."/>
            <person name="Aury J.M."/>
            <person name="Wincker P."/>
            <person name="Grigoriev I.V."/>
            <person name="Bonfante P."/>
            <person name="Martin F.M."/>
        </authorList>
    </citation>
    <scope>NUCLEOTIDE SEQUENCE [LARGE SCALE GENOMIC DNA]</scope>
    <source>
        <strain evidence="8 9">CCBAS932</strain>
    </source>
</reference>
<evidence type="ECO:0000256" key="3">
    <source>
        <dbReference type="ARBA" id="ARBA00022692"/>
    </source>
</evidence>
<dbReference type="PANTHER" id="PTHR13317:SF4">
    <property type="entry name" value="TRANSMEMBRANE ANTERIOR POSTERIOR TRANSFORMATION PROTEIN 1 HOMOLOG"/>
    <property type="match status" value="1"/>
</dbReference>
<feature type="compositionally biased region" description="Polar residues" evidence="6">
    <location>
        <begin position="54"/>
        <end position="68"/>
    </location>
</feature>
<feature type="region of interest" description="Disordered" evidence="6">
    <location>
        <begin position="370"/>
        <end position="398"/>
    </location>
</feature>
<feature type="transmembrane region" description="Helical" evidence="7">
    <location>
        <begin position="758"/>
        <end position="790"/>
    </location>
</feature>
<feature type="compositionally biased region" description="Low complexity" evidence="6">
    <location>
        <begin position="238"/>
        <end position="253"/>
    </location>
</feature>
<dbReference type="GO" id="GO:0005789">
    <property type="term" value="C:endoplasmic reticulum membrane"/>
    <property type="evidence" value="ECO:0007669"/>
    <property type="project" value="TreeGrafter"/>
</dbReference>
<evidence type="ECO:0000256" key="5">
    <source>
        <dbReference type="ARBA" id="ARBA00023136"/>
    </source>
</evidence>
<feature type="compositionally biased region" description="Polar residues" evidence="6">
    <location>
        <begin position="106"/>
        <end position="124"/>
    </location>
</feature>
<comment type="similarity">
    <text evidence="2">Belongs to the TAPT1 family.</text>
</comment>
<sequence>MPVESTRKNKEKRRLSSQTVVLPDQQTLSSDSSAWVSETEELQIIQPRGRSKSRGNSLSNCASQTNSKKAQKLSPARLGELLHDTPTTFSIQPSSQDQVPPLMSTITSPTRHRSITNPTTTSPNGVKGPPFARPQLSALDRTLSAPTGMRRSRSFPRALQLDTQSSPSRLPQLQQHQHGKSVEKGGNPISPQRNTIHSIKTVHSSAPSSHLSPKSASTPSARNSAPNRRDFNSPLSGHAPTTTHLLKTATPTPSSFPPLPLQTYLSLALSSPTSHAKPTTFPSPREPGPTPSTSTHYPPQHHPDDSAAIAFERITNFLLLPGKLEGALWFGMLACLDSWLYMFTILPLRFVRALGVLFAFWWGGIKSSLSWGKGSRQRSSSSAGGSEGSSPEVSKRETVKGKRVKVVSDLQPSHKADILRGLVVFTSCWILMRFDASRMYHSIRGQNGIKLYVIYNMLEISDRLCSAVGQDIFECLFSKETLERGPDGRSKVLRPLGFFLLALVYNTLHSTALFYQVITLNVAVNSYSNALGTLILSVQFVEIKSTVFKKFEKESLFQLTCADVVERFQLWLMLVIIASRNLVEVGVWSLAGADSSSRSSGGVLPRSFTIFPEWTGQVMGPFLIVLGSEMLVDWLKHAYITKFNNTRPAVYERFLDVLCKDYYSHAFTDQNLTKRLGLPVIPLACLFIRASLQTYQMFLATHVPLPLPSATTSLSESDVSPVTTAALANFDAILRRALGGSPFGGSTGSSPESSSDNLFAIAMLLIFFLGFFLVCLAVKLVLGICLLTFARKRYKGMKERAGMNFMTGARKVGGFGLIDVSDDQKKWIYADDPAGERAMKERENRPLPREINLDDVKRYSMAAKRIW</sequence>
<keyword evidence="9" id="KW-1185">Reference proteome</keyword>
<dbReference type="EMBL" id="ML119107">
    <property type="protein sequence ID" value="RPB16721.1"/>
    <property type="molecule type" value="Genomic_DNA"/>
</dbReference>
<dbReference type="InterPro" id="IPR008010">
    <property type="entry name" value="Tatp1"/>
</dbReference>
<feature type="compositionally biased region" description="Polar residues" evidence="6">
    <location>
        <begin position="16"/>
        <end position="36"/>
    </location>
</feature>
<evidence type="ECO:0000313" key="9">
    <source>
        <dbReference type="Proteomes" id="UP000277580"/>
    </source>
</evidence>
<proteinExistence type="inferred from homology"/>
<feature type="region of interest" description="Disordered" evidence="6">
    <location>
        <begin position="106"/>
        <end position="254"/>
    </location>
</feature>
<keyword evidence="5 7" id="KW-0472">Membrane</keyword>
<organism evidence="8 9">
    <name type="scientific">Morchella conica CCBAS932</name>
    <dbReference type="NCBI Taxonomy" id="1392247"/>
    <lineage>
        <taxon>Eukaryota</taxon>
        <taxon>Fungi</taxon>
        <taxon>Dikarya</taxon>
        <taxon>Ascomycota</taxon>
        <taxon>Pezizomycotina</taxon>
        <taxon>Pezizomycetes</taxon>
        <taxon>Pezizales</taxon>
        <taxon>Morchellaceae</taxon>
        <taxon>Morchella</taxon>
    </lineage>
</organism>
<feature type="compositionally biased region" description="Low complexity" evidence="6">
    <location>
        <begin position="164"/>
        <end position="176"/>
    </location>
</feature>
<feature type="compositionally biased region" description="Polar residues" evidence="6">
    <location>
        <begin position="189"/>
        <end position="202"/>
    </location>
</feature>
<feature type="compositionally biased region" description="Low complexity" evidence="6">
    <location>
        <begin position="203"/>
        <end position="220"/>
    </location>
</feature>
<dbReference type="OrthoDB" id="5376140at2759"/>
<keyword evidence="4 7" id="KW-1133">Transmembrane helix</keyword>
<feature type="region of interest" description="Disordered" evidence="6">
    <location>
        <begin position="1"/>
        <end position="74"/>
    </location>
</feature>
<accession>A0A3N4L7V5</accession>
<evidence type="ECO:0000256" key="2">
    <source>
        <dbReference type="ARBA" id="ARBA00008803"/>
    </source>
</evidence>
<evidence type="ECO:0000313" key="8">
    <source>
        <dbReference type="EMBL" id="RPB16721.1"/>
    </source>
</evidence>
<evidence type="ECO:0000256" key="1">
    <source>
        <dbReference type="ARBA" id="ARBA00004141"/>
    </source>
</evidence>
<dbReference type="PANTHER" id="PTHR13317">
    <property type="entry name" value="TRANSMEMBRANE ANTERIOR POSTERIOR TRANSFORMATION PROTEIN 1 HOMOLOG"/>
    <property type="match status" value="1"/>
</dbReference>
<keyword evidence="3 7" id="KW-0812">Transmembrane</keyword>